<organism evidence="8 9">
    <name type="scientific">Oxyplasma meridianum</name>
    <dbReference type="NCBI Taxonomy" id="3073602"/>
    <lineage>
        <taxon>Archaea</taxon>
        <taxon>Methanobacteriati</taxon>
        <taxon>Thermoplasmatota</taxon>
        <taxon>Thermoplasmata</taxon>
        <taxon>Thermoplasmatales</taxon>
        <taxon>Thermoplasmataceae</taxon>
        <taxon>Oxyplasma</taxon>
    </lineage>
</organism>
<dbReference type="GO" id="GO:0005524">
    <property type="term" value="F:ATP binding"/>
    <property type="evidence" value="ECO:0007669"/>
    <property type="project" value="UniProtKB-UniRule"/>
</dbReference>
<comment type="subcellular location">
    <subcellularLocation>
        <location evidence="6">Cytoplasm</location>
    </subcellularLocation>
</comment>
<dbReference type="PIRSF" id="PIRSF005719">
    <property type="entry name" value="SMC"/>
    <property type="match status" value="1"/>
</dbReference>
<dbReference type="NCBIfam" id="TIGR02169">
    <property type="entry name" value="SMC_prok_A"/>
    <property type="match status" value="1"/>
</dbReference>
<evidence type="ECO:0000256" key="4">
    <source>
        <dbReference type="ARBA" id="ARBA00023054"/>
    </source>
</evidence>
<feature type="domain" description="SMC hinge" evidence="7">
    <location>
        <begin position="528"/>
        <end position="646"/>
    </location>
</feature>
<dbReference type="GO" id="GO:0007062">
    <property type="term" value="P:sister chromatid cohesion"/>
    <property type="evidence" value="ECO:0007669"/>
    <property type="project" value="InterPro"/>
</dbReference>
<evidence type="ECO:0000313" key="8">
    <source>
        <dbReference type="EMBL" id="WYX99931.1"/>
    </source>
</evidence>
<accession>A0AAX4NGN3</accession>
<dbReference type="InterPro" id="IPR003395">
    <property type="entry name" value="RecF/RecN/SMC_N"/>
</dbReference>
<evidence type="ECO:0000256" key="3">
    <source>
        <dbReference type="ARBA" id="ARBA00022840"/>
    </source>
</evidence>
<dbReference type="SUPFAM" id="SSF75553">
    <property type="entry name" value="Smc hinge domain"/>
    <property type="match status" value="1"/>
</dbReference>
<dbReference type="Gene3D" id="3.30.70.1620">
    <property type="match status" value="1"/>
</dbReference>
<evidence type="ECO:0000256" key="1">
    <source>
        <dbReference type="ARBA" id="ARBA00022490"/>
    </source>
</evidence>
<dbReference type="Pfam" id="PF02463">
    <property type="entry name" value="SMC_N"/>
    <property type="match status" value="1"/>
</dbReference>
<feature type="coiled-coil region" evidence="6">
    <location>
        <begin position="385"/>
        <end position="419"/>
    </location>
</feature>
<reference evidence="8 9" key="1">
    <citation type="submission" date="2023-09" db="EMBL/GenBank/DDBJ databases">
        <authorList>
            <person name="Golyshina O.V."/>
            <person name="Lunev E.A."/>
            <person name="Bargiela R."/>
            <person name="Gaines M.C."/>
            <person name="Daum B."/>
            <person name="Bale N.J."/>
            <person name="Koenen M."/>
            <person name="Sinninghe Damst J.S."/>
            <person name="Yakimov M."/>
            <person name="Golyshin P.N."/>
        </authorList>
    </citation>
    <scope>NUCLEOTIDE SEQUENCE [LARGE SCALE GENOMIC DNA]</scope>
    <source>
        <strain evidence="8 9">M1</strain>
    </source>
</reference>
<dbReference type="NCBIfam" id="TIGR02168">
    <property type="entry name" value="SMC_prok_B"/>
    <property type="match status" value="1"/>
</dbReference>
<dbReference type="GO" id="GO:0007059">
    <property type="term" value="P:chromosome segregation"/>
    <property type="evidence" value="ECO:0007669"/>
    <property type="project" value="UniProtKB-UniRule"/>
</dbReference>
<dbReference type="HAMAP" id="MF_01894">
    <property type="entry name" value="Smc_prok"/>
    <property type="match status" value="1"/>
</dbReference>
<feature type="coiled-coil region" evidence="6">
    <location>
        <begin position="237"/>
        <end position="285"/>
    </location>
</feature>
<name>A0AAX4NGN3_9ARCH</name>
<keyword evidence="1 6" id="KW-0963">Cytoplasm</keyword>
<dbReference type="GO" id="GO:0016887">
    <property type="term" value="F:ATP hydrolysis activity"/>
    <property type="evidence" value="ECO:0007669"/>
    <property type="project" value="InterPro"/>
</dbReference>
<evidence type="ECO:0000256" key="2">
    <source>
        <dbReference type="ARBA" id="ARBA00022741"/>
    </source>
</evidence>
<keyword evidence="9" id="KW-1185">Reference proteome</keyword>
<keyword evidence="3 6" id="KW-0067">ATP-binding</keyword>
<dbReference type="InterPro" id="IPR024704">
    <property type="entry name" value="SMC"/>
</dbReference>
<dbReference type="RefSeq" id="WP_393971890.1">
    <property type="nucleotide sequence ID" value="NZ_CP133772.1"/>
</dbReference>
<keyword evidence="5 6" id="KW-0238">DNA-binding</keyword>
<dbReference type="Gene3D" id="1.20.1060.20">
    <property type="match status" value="1"/>
</dbReference>
<dbReference type="InterPro" id="IPR011890">
    <property type="entry name" value="SMC_prok"/>
</dbReference>
<feature type="coiled-coil region" evidence="6">
    <location>
        <begin position="806"/>
        <end position="917"/>
    </location>
</feature>
<dbReference type="PANTHER" id="PTHR43977">
    <property type="entry name" value="STRUCTURAL MAINTENANCE OF CHROMOSOMES PROTEIN 3"/>
    <property type="match status" value="1"/>
</dbReference>
<dbReference type="InterPro" id="IPR010935">
    <property type="entry name" value="SMC_hinge"/>
</dbReference>
<keyword evidence="4 6" id="KW-0175">Coiled coil</keyword>
<dbReference type="GO" id="GO:0030261">
    <property type="term" value="P:chromosome condensation"/>
    <property type="evidence" value="ECO:0007669"/>
    <property type="project" value="InterPro"/>
</dbReference>
<dbReference type="GO" id="GO:0003677">
    <property type="term" value="F:DNA binding"/>
    <property type="evidence" value="ECO:0007669"/>
    <property type="project" value="UniProtKB-UniRule"/>
</dbReference>
<feature type="coiled-coil region" evidence="6">
    <location>
        <begin position="676"/>
        <end position="780"/>
    </location>
</feature>
<dbReference type="GO" id="GO:0005737">
    <property type="term" value="C:cytoplasm"/>
    <property type="evidence" value="ECO:0007669"/>
    <property type="project" value="UniProtKB-SubCell"/>
</dbReference>
<comment type="domain">
    <text evidence="6">Contains large globular domains required for ATP hydrolysis at each terminus and a third globular domain forming a flexible hinge near the middle of the molecule. These domains are separated by coiled-coil structures.</text>
</comment>
<feature type="binding site" evidence="6">
    <location>
        <begin position="32"/>
        <end position="39"/>
    </location>
    <ligand>
        <name>ATP</name>
        <dbReference type="ChEBI" id="CHEBI:30616"/>
    </ligand>
</feature>
<dbReference type="EMBL" id="CP133772">
    <property type="protein sequence ID" value="WYX99931.1"/>
    <property type="molecule type" value="Genomic_DNA"/>
</dbReference>
<dbReference type="GO" id="GO:0006260">
    <property type="term" value="P:DNA replication"/>
    <property type="evidence" value="ECO:0007669"/>
    <property type="project" value="UniProtKB-UniRule"/>
</dbReference>
<protein>
    <recommendedName>
        <fullName evidence="6">Chromosome partition protein Smc</fullName>
    </recommendedName>
</protein>
<dbReference type="Gene3D" id="1.10.287.1490">
    <property type="match status" value="1"/>
</dbReference>
<dbReference type="GeneID" id="95967204"/>
<evidence type="ECO:0000259" key="7">
    <source>
        <dbReference type="SMART" id="SM00968"/>
    </source>
</evidence>
<dbReference type="AlphaFoldDB" id="A0AAX4NGN3"/>
<evidence type="ECO:0000313" key="9">
    <source>
        <dbReference type="Proteomes" id="UP001451606"/>
    </source>
</evidence>
<feature type="coiled-coil region" evidence="6">
    <location>
        <begin position="315"/>
        <end position="342"/>
    </location>
</feature>
<evidence type="ECO:0000256" key="5">
    <source>
        <dbReference type="ARBA" id="ARBA00023125"/>
    </source>
</evidence>
<dbReference type="InterPro" id="IPR027417">
    <property type="entry name" value="P-loop_NTPase"/>
</dbReference>
<comment type="function">
    <text evidence="6">Required for chromosome condensation and partitioning.</text>
</comment>
<dbReference type="InterPro" id="IPR036277">
    <property type="entry name" value="SMC_hinge_sf"/>
</dbReference>
<feature type="coiled-coil region" evidence="6">
    <location>
        <begin position="1002"/>
        <end position="1029"/>
    </location>
</feature>
<evidence type="ECO:0000256" key="6">
    <source>
        <dbReference type="HAMAP-Rule" id="MF_01894"/>
    </source>
</evidence>
<comment type="subunit">
    <text evidence="6">Homodimer.</text>
</comment>
<dbReference type="Proteomes" id="UP001451606">
    <property type="component" value="Chromosome"/>
</dbReference>
<gene>
    <name evidence="6 8" type="primary">smc</name>
    <name evidence="8" type="ORF">OXIME_000477</name>
</gene>
<proteinExistence type="inferred from homology"/>
<dbReference type="KEGG" id="omr:OXIME_000477"/>
<dbReference type="Gene3D" id="3.40.50.300">
    <property type="entry name" value="P-loop containing nucleotide triphosphate hydrolases"/>
    <property type="match status" value="2"/>
</dbReference>
<sequence length="1179" mass="134688">MIIESLELDNFKSFGKKTKIVFKKGFTVISGPNGSGKSNIGDSLLFVLGVRSSKTVRADRLGDLVHNPPSGKKKKDYCSVTITINTEEIGKPEEERIIRITRELLSDLDGYRSVYSINGTRCKLSDVERLLDALHIYLDSYSFVLQGDINNIIKMTGVERRKLLESIAGIEGYDIQIAKAKDDMGSIDDNITRLDILKEEAWRRSQELKIQKEAAEKYNVISRKIKDMRTTLVSYEIEAMKREKTSMEQQIERINSEISIIENKIREQETSIAGIKAHMTELERERDSIAGFELTELRKKIENRVVETATRKMGCENLETEIRELEQKIKENLQERDDVRKILAGLELSKNENNLKIAENIRKIGEKEYELSLIRKENESGSKFLIDAQKKLNSMESDLSDLRIKISDLDNKRQDMLSERTGISSKISHLEEDQKTVEFQIKDAQWRLRESGDVNKGQKEQREKLTKRYYDLKALIQDLGKQKDDINRELLTLGREYERIQASNEKKNSTTGRSLHSIMAARNEARISGIHGPVRELISFDDEYRSAIESSAGSRLNAVVVDDDLVAAKCLEVLKKEKTGKLTFLPLNKMTIGRPRGKAIIVSRSEGSLGYVFETVKYDKIYENVIWYAFQDTVIVRDVDTARKYMVGVRLVTMDGDIFEASGAITGGFSEKRSGFQDSEARISDLSAKLRELNEELNALGPTINEKNMELEEITRQLTSMSRSEGSSGSEEQHLKTIVEEGKVKLEKLKTELEDLGKKLKFKEKELGELENQRFDLARNIELLESGKRNLLDKMRENSPETMEIQEKIERELNQLKTEETALNEQMYRIDRDFATHKEREKNFSDSIRKLKEEVEKAAMEQKQVKKEYAESDAELKKLRMFESQLDSKSKEFNEKLQSMQRDIDIHNENIRKLEADLSTQRGIVISLNAKLDTNSSRTLEKEREMAELGGEVMVDRTGSNELKRGIEALSSEIESLGPINQKAIEEYTLVTDEFGTLVGEIDKLRDEKKSLEDLMKRINDEKKKAFLKLYYSLKTDMNSIYYNLSGGGEAQLILSNENDPLNSEVHIRARPKGTNFSRLDALSGGEKSLTSLAFIMAVQRTKPSPIYYLDEVDMFLDGANAERTGSLFMQNSKTSQILVVSLRKAMLKYADHVIGVTIFDDANSEVFEKTLNHGTEAF</sequence>
<comment type="similarity">
    <text evidence="6">Belongs to the SMC family.</text>
</comment>
<dbReference type="SMART" id="SM00968">
    <property type="entry name" value="SMC_hinge"/>
    <property type="match status" value="1"/>
</dbReference>
<keyword evidence="2 6" id="KW-0547">Nucleotide-binding</keyword>
<dbReference type="Pfam" id="PF06470">
    <property type="entry name" value="SMC_hinge"/>
    <property type="match status" value="1"/>
</dbReference>
<dbReference type="SUPFAM" id="SSF52540">
    <property type="entry name" value="P-loop containing nucleoside triphosphate hydrolases"/>
    <property type="match status" value="1"/>
</dbReference>
<dbReference type="GO" id="GO:0005694">
    <property type="term" value="C:chromosome"/>
    <property type="evidence" value="ECO:0007669"/>
    <property type="project" value="InterPro"/>
</dbReference>